<comment type="cofactor">
    <cofactor evidence="10">
        <name>Zn(2+)</name>
        <dbReference type="ChEBI" id="CHEBI:29105"/>
    </cofactor>
    <text evidence="10">Binds 1 zinc ion per subunit.</text>
</comment>
<accession>A0A814XB42</accession>
<dbReference type="EMBL" id="CAJNOR010001874">
    <property type="protein sequence ID" value="CAF1213374.1"/>
    <property type="molecule type" value="Genomic_DNA"/>
</dbReference>
<dbReference type="FunFam" id="1.20.1270.50:FF:000003">
    <property type="entry name" value="Alpha-mannosidase"/>
    <property type="match status" value="1"/>
</dbReference>
<evidence type="ECO:0000256" key="4">
    <source>
        <dbReference type="ARBA" id="ARBA00022723"/>
    </source>
</evidence>
<dbReference type="GO" id="GO:0006013">
    <property type="term" value="P:mannose metabolic process"/>
    <property type="evidence" value="ECO:0007669"/>
    <property type="project" value="InterPro"/>
</dbReference>
<evidence type="ECO:0000259" key="11">
    <source>
        <dbReference type="SMART" id="SM00872"/>
    </source>
</evidence>
<dbReference type="SMART" id="SM00872">
    <property type="entry name" value="Alpha-mann_mid"/>
    <property type="match status" value="1"/>
</dbReference>
<keyword evidence="7" id="KW-1015">Disulfide bond</keyword>
<dbReference type="InterPro" id="IPR011013">
    <property type="entry name" value="Gal_mutarotase_sf_dom"/>
</dbReference>
<dbReference type="Gene3D" id="2.70.98.30">
    <property type="entry name" value="Golgi alpha-mannosidase II, domain 4"/>
    <property type="match status" value="1"/>
</dbReference>
<dbReference type="PANTHER" id="PTHR11607">
    <property type="entry name" value="ALPHA-MANNOSIDASE"/>
    <property type="match status" value="1"/>
</dbReference>
<evidence type="ECO:0000313" key="12">
    <source>
        <dbReference type="EMBL" id="CAF1213374.1"/>
    </source>
</evidence>
<feature type="chain" id="PRO_5035953142" description="Alpha-mannosidase" evidence="10">
    <location>
        <begin position="17"/>
        <end position="997"/>
    </location>
</feature>
<evidence type="ECO:0000256" key="5">
    <source>
        <dbReference type="ARBA" id="ARBA00022801"/>
    </source>
</evidence>
<dbReference type="Gene3D" id="2.60.40.1360">
    <property type="match status" value="1"/>
</dbReference>
<dbReference type="FunFam" id="3.20.110.10:FF:000001">
    <property type="entry name" value="Alpha-mannosidase"/>
    <property type="match status" value="1"/>
</dbReference>
<dbReference type="FunFam" id="2.70.98.30:FF:000003">
    <property type="entry name" value="Alpha-mannosidase"/>
    <property type="match status" value="1"/>
</dbReference>
<dbReference type="AlphaFoldDB" id="A0A814XB42"/>
<dbReference type="SUPFAM" id="SSF74650">
    <property type="entry name" value="Galactose mutarotase-like"/>
    <property type="match status" value="1"/>
</dbReference>
<dbReference type="InterPro" id="IPR011330">
    <property type="entry name" value="Glyco_hydro/deAcase_b/a-brl"/>
</dbReference>
<name>A0A814XB42_ADIRI</name>
<dbReference type="FunFam" id="1.20.1270.50:FF:000002">
    <property type="entry name" value="Alpha-mannosidase"/>
    <property type="match status" value="1"/>
</dbReference>
<proteinExistence type="inferred from homology"/>
<keyword evidence="10" id="KW-0732">Signal</keyword>
<dbReference type="CDD" id="cd10810">
    <property type="entry name" value="GH38N_AMII_LAM_like"/>
    <property type="match status" value="1"/>
</dbReference>
<dbReference type="Pfam" id="PF07748">
    <property type="entry name" value="Glyco_hydro_38C"/>
    <property type="match status" value="1"/>
</dbReference>
<evidence type="ECO:0000313" key="14">
    <source>
        <dbReference type="Proteomes" id="UP000663828"/>
    </source>
</evidence>
<evidence type="ECO:0000256" key="7">
    <source>
        <dbReference type="ARBA" id="ARBA00023157"/>
    </source>
</evidence>
<dbReference type="Proteomes" id="UP000663852">
    <property type="component" value="Unassembled WGS sequence"/>
</dbReference>
<protein>
    <recommendedName>
        <fullName evidence="3 10">Alpha-mannosidase</fullName>
        <ecNumber evidence="10">3.2.1.-</ecNumber>
    </recommendedName>
</protein>
<dbReference type="OrthoDB" id="2016903at2759"/>
<comment type="caution">
    <text evidence="12">The sequence shown here is derived from an EMBL/GenBank/DDBJ whole genome shotgun (WGS) entry which is preliminary data.</text>
</comment>
<dbReference type="Proteomes" id="UP000663828">
    <property type="component" value="Unassembled WGS sequence"/>
</dbReference>
<comment type="catalytic activity">
    <reaction evidence="1">
        <text>Hydrolysis of terminal, non-reducing alpha-D-mannose residues in alpha-D-mannosides.</text>
        <dbReference type="EC" id="3.2.1.24"/>
    </reaction>
</comment>
<keyword evidence="6 10" id="KW-0862">Zinc</keyword>
<dbReference type="GO" id="GO:0030246">
    <property type="term" value="F:carbohydrate binding"/>
    <property type="evidence" value="ECO:0007669"/>
    <property type="project" value="InterPro"/>
</dbReference>
<evidence type="ECO:0000256" key="6">
    <source>
        <dbReference type="ARBA" id="ARBA00022833"/>
    </source>
</evidence>
<dbReference type="InterPro" id="IPR013780">
    <property type="entry name" value="Glyco_hydro_b"/>
</dbReference>
<organism evidence="12 14">
    <name type="scientific">Adineta ricciae</name>
    <name type="common">Rotifer</name>
    <dbReference type="NCBI Taxonomy" id="249248"/>
    <lineage>
        <taxon>Eukaryota</taxon>
        <taxon>Metazoa</taxon>
        <taxon>Spiralia</taxon>
        <taxon>Gnathifera</taxon>
        <taxon>Rotifera</taxon>
        <taxon>Eurotatoria</taxon>
        <taxon>Bdelloidea</taxon>
        <taxon>Adinetida</taxon>
        <taxon>Adinetidae</taxon>
        <taxon>Adineta</taxon>
    </lineage>
</organism>
<feature type="signal peptide" evidence="10">
    <location>
        <begin position="1"/>
        <end position="16"/>
    </location>
</feature>
<keyword evidence="8" id="KW-0325">Glycoprotein</keyword>
<dbReference type="SUPFAM" id="SSF88713">
    <property type="entry name" value="Glycoside hydrolase/deacetylase"/>
    <property type="match status" value="1"/>
</dbReference>
<gene>
    <name evidence="13" type="ORF">EDS130_LOCUS37598</name>
    <name evidence="12" type="ORF">XAT740_LOCUS24316</name>
</gene>
<dbReference type="EMBL" id="CAJNOJ010000374">
    <property type="protein sequence ID" value="CAF1422586.1"/>
    <property type="molecule type" value="Genomic_DNA"/>
</dbReference>
<keyword evidence="4 10" id="KW-0479">Metal-binding</keyword>
<keyword evidence="9 10" id="KW-0326">Glycosidase</keyword>
<dbReference type="InterPro" id="IPR050843">
    <property type="entry name" value="Glycosyl_Hydrlase_38"/>
</dbReference>
<dbReference type="InterPro" id="IPR011682">
    <property type="entry name" value="Glyco_hydro_38_C"/>
</dbReference>
<dbReference type="PANTHER" id="PTHR11607:SF3">
    <property type="entry name" value="LYSOSOMAL ALPHA-MANNOSIDASE"/>
    <property type="match status" value="1"/>
</dbReference>
<dbReference type="GO" id="GO:0046872">
    <property type="term" value="F:metal ion binding"/>
    <property type="evidence" value="ECO:0007669"/>
    <property type="project" value="UniProtKB-KW"/>
</dbReference>
<comment type="similarity">
    <text evidence="2 10">Belongs to the glycosyl hydrolase 38 family.</text>
</comment>
<dbReference type="Pfam" id="PF09261">
    <property type="entry name" value="Alpha-mann_mid"/>
    <property type="match status" value="1"/>
</dbReference>
<keyword evidence="5 10" id="KW-0378">Hydrolase</keyword>
<evidence type="ECO:0000256" key="8">
    <source>
        <dbReference type="ARBA" id="ARBA00023180"/>
    </source>
</evidence>
<dbReference type="Pfam" id="PF01074">
    <property type="entry name" value="Glyco_hydro_38N"/>
    <property type="match status" value="1"/>
</dbReference>
<dbReference type="GO" id="GO:0005764">
    <property type="term" value="C:lysosome"/>
    <property type="evidence" value="ECO:0007669"/>
    <property type="project" value="TreeGrafter"/>
</dbReference>
<evidence type="ECO:0000256" key="2">
    <source>
        <dbReference type="ARBA" id="ARBA00009792"/>
    </source>
</evidence>
<dbReference type="Gene3D" id="1.20.1270.50">
    <property type="entry name" value="Glycoside hydrolase family 38, central domain"/>
    <property type="match status" value="2"/>
</dbReference>
<dbReference type="Gene3D" id="2.60.40.1180">
    <property type="entry name" value="Golgi alpha-mannosidase II"/>
    <property type="match status" value="1"/>
</dbReference>
<keyword evidence="14" id="KW-1185">Reference proteome</keyword>
<evidence type="ECO:0000256" key="10">
    <source>
        <dbReference type="RuleBase" id="RU361199"/>
    </source>
</evidence>
<dbReference type="InterPro" id="IPR027291">
    <property type="entry name" value="Glyco_hydro_38_N_sf"/>
</dbReference>
<dbReference type="InterPro" id="IPR037094">
    <property type="entry name" value="Glyco_hydro_38_cen_sf"/>
</dbReference>
<evidence type="ECO:0000313" key="13">
    <source>
        <dbReference type="EMBL" id="CAF1422586.1"/>
    </source>
</evidence>
<evidence type="ECO:0000256" key="1">
    <source>
        <dbReference type="ARBA" id="ARBA00000365"/>
    </source>
</evidence>
<dbReference type="Gene3D" id="3.20.110.10">
    <property type="entry name" value="Glycoside hydrolase 38, N terminal domain"/>
    <property type="match status" value="1"/>
</dbReference>
<dbReference type="InterPro" id="IPR000602">
    <property type="entry name" value="Glyco_hydro_38_N"/>
</dbReference>
<sequence>MNFYFILTFCVITIQSTKKCGYDACNLGDSTKLNVHLVPHSHDDVGFVKTLDEYYYGSRTDLQHAGVQYILDSIVLALDENSDRRFIYVEMAFFSRWWNEQSEIVRNKVKEFVNSGRLEFISGGWCMNDEATTHYNSIIDQHSLGLEFLNEQFGECGRPKVGWQIDPFGHSREQASLLAQMGFDGLFFGRADYQDLQKRNTTKSMEMVWKASANLGQQSWLFTGILPRRYSTPPTFSFDFIAPDDPIIDDVNLPDYNVPQRVRTFIETAHNESLEYATNHIIMTFGGDFQYENALANYKNLDKLIQYVNAQQMNGSDVNVFYSTPTCYLYALNKVNRSWISKTDDFFPHAHHPHGFWTGFYTSRPALKRFERYSNNILQVTRQLNAFSNSQLRNQIFNLSEAMAVAQHHDAVSGTERQHVADDYALRLSIGIDGALNVINQAYSKLLSKEGHSRVNVQQFLCPLTNISECLPIENVERFVVTLWNPTIHPVMDYLRVPVTNSYKVRDPNGTVVNVDLIPISNITKDIPGRMSNATMELILRYNLPTLGFSSYFFERNEEEKVEDLKITKKEMCILQNQYLRVEIDEQGNLQQMINLQKNINLTFANHGFYWYEGKAIFSERRLKFSIRWTKGYPGNNSQFDFQASGAYIFRPVTQNPTPVSTKRSLKCFKTSLVQTALITFNDWISEEIRLYDEKEDLEIEWTVGPIPIEDNLGKEIILRYDTNLASQSKYYTDSNGREVLQRIRNYRPTYNYTITEPVSGNYYPVNSRIWINETNRQFTILTDRSQGGASLLDGSIEVMIHRRLLYDDHMGVGEALNETAFDRGLVIRGKHFLYLDSPQSSSLYHRARSQQLFLSPLATFQLFNSSYTNYSNGYGQTWSMLQESLPLNIHLLTFDQLKEKEFLVRLEHYFELNEDHIYSNPTLIDLQSLFKSIGIIDQFVELTLDGNLELSKMDRLHWFTDEQHSGIENRKSLLAKQNSTIIFNPMQIRTFRIAIA</sequence>
<dbReference type="SUPFAM" id="SSF88688">
    <property type="entry name" value="Families 57/38 glycoside transferase middle domain"/>
    <property type="match status" value="1"/>
</dbReference>
<reference evidence="12" key="1">
    <citation type="submission" date="2021-02" db="EMBL/GenBank/DDBJ databases">
        <authorList>
            <person name="Nowell W R."/>
        </authorList>
    </citation>
    <scope>NUCLEOTIDE SEQUENCE</scope>
</reference>
<dbReference type="GO" id="GO:0004559">
    <property type="term" value="F:alpha-mannosidase activity"/>
    <property type="evidence" value="ECO:0007669"/>
    <property type="project" value="UniProtKB-EC"/>
</dbReference>
<dbReference type="InterPro" id="IPR015341">
    <property type="entry name" value="Glyco_hydro_38_cen"/>
</dbReference>
<evidence type="ECO:0000256" key="9">
    <source>
        <dbReference type="ARBA" id="ARBA00023295"/>
    </source>
</evidence>
<feature type="domain" description="Glycoside hydrolase family 38 central" evidence="11">
    <location>
        <begin position="355"/>
        <end position="428"/>
    </location>
</feature>
<dbReference type="InterPro" id="IPR028995">
    <property type="entry name" value="Glyco_hydro_57/38_cen_sf"/>
</dbReference>
<dbReference type="EC" id="3.2.1.-" evidence="10"/>
<evidence type="ECO:0000256" key="3">
    <source>
        <dbReference type="ARBA" id="ARBA00012752"/>
    </source>
</evidence>